<organism evidence="5 6">
    <name type="scientific">Acanthamoeba castellanii (strain ATCC 30010 / Neff)</name>
    <dbReference type="NCBI Taxonomy" id="1257118"/>
    <lineage>
        <taxon>Eukaryota</taxon>
        <taxon>Amoebozoa</taxon>
        <taxon>Discosea</taxon>
        <taxon>Longamoebia</taxon>
        <taxon>Centramoebida</taxon>
        <taxon>Acanthamoebidae</taxon>
        <taxon>Acanthamoeba</taxon>
    </lineage>
</organism>
<evidence type="ECO:0000256" key="1">
    <source>
        <dbReference type="ARBA" id="ARBA00009209"/>
    </source>
</evidence>
<evidence type="ECO:0000256" key="4">
    <source>
        <dbReference type="SAM" id="MobiDB-lite"/>
    </source>
</evidence>
<feature type="compositionally biased region" description="Low complexity" evidence="4">
    <location>
        <begin position="493"/>
        <end position="504"/>
    </location>
</feature>
<dbReference type="InterPro" id="IPR008928">
    <property type="entry name" value="6-hairpin_glycosidase_sf"/>
</dbReference>
<evidence type="ECO:0000313" key="5">
    <source>
        <dbReference type="EMBL" id="ELR11310.1"/>
    </source>
</evidence>
<dbReference type="InterPro" id="IPR002037">
    <property type="entry name" value="Glyco_hydro_8"/>
</dbReference>
<feature type="compositionally biased region" description="Basic residues" evidence="4">
    <location>
        <begin position="47"/>
        <end position="57"/>
    </location>
</feature>
<keyword evidence="6" id="KW-1185">Reference proteome</keyword>
<dbReference type="Pfam" id="PF01270">
    <property type="entry name" value="Glyco_hydro_8"/>
    <property type="match status" value="1"/>
</dbReference>
<dbReference type="RefSeq" id="XP_004333323.1">
    <property type="nucleotide sequence ID" value="XM_004333275.1"/>
</dbReference>
<dbReference type="Gene3D" id="1.50.10.10">
    <property type="match status" value="1"/>
</dbReference>
<evidence type="ECO:0000313" key="6">
    <source>
        <dbReference type="Proteomes" id="UP000011083"/>
    </source>
</evidence>
<feature type="region of interest" description="Disordered" evidence="4">
    <location>
        <begin position="25"/>
        <end position="98"/>
    </location>
</feature>
<evidence type="ECO:0000256" key="2">
    <source>
        <dbReference type="ARBA" id="ARBA00022801"/>
    </source>
</evidence>
<dbReference type="GeneID" id="14911776"/>
<dbReference type="OrthoDB" id="2541080at2759"/>
<dbReference type="SUPFAM" id="SSF48208">
    <property type="entry name" value="Six-hairpin glycosidases"/>
    <property type="match status" value="1"/>
</dbReference>
<reference evidence="5 6" key="1">
    <citation type="journal article" date="2013" name="Genome Biol.">
        <title>Genome of Acanthamoeba castellanii highlights extensive lateral gene transfer and early evolution of tyrosine kinase signaling.</title>
        <authorList>
            <person name="Clarke M."/>
            <person name="Lohan A.J."/>
            <person name="Liu B."/>
            <person name="Lagkouvardos I."/>
            <person name="Roy S."/>
            <person name="Zafar N."/>
            <person name="Bertelli C."/>
            <person name="Schilde C."/>
            <person name="Kianianmomeni A."/>
            <person name="Burglin T.R."/>
            <person name="Frech C."/>
            <person name="Turcotte B."/>
            <person name="Kopec K.O."/>
            <person name="Synnott J.M."/>
            <person name="Choo C."/>
            <person name="Paponov I."/>
            <person name="Finkler A."/>
            <person name="Soon Heng Tan C."/>
            <person name="Hutchins A.P."/>
            <person name="Weinmeier T."/>
            <person name="Rattei T."/>
            <person name="Chu J.S."/>
            <person name="Gimenez G."/>
            <person name="Irimia M."/>
            <person name="Rigden D.J."/>
            <person name="Fitzpatrick D.A."/>
            <person name="Lorenzo-Morales J."/>
            <person name="Bateman A."/>
            <person name="Chiu C.H."/>
            <person name="Tang P."/>
            <person name="Hegemann P."/>
            <person name="Fromm H."/>
            <person name="Raoult D."/>
            <person name="Greub G."/>
            <person name="Miranda-Saavedra D."/>
            <person name="Chen N."/>
            <person name="Nash P."/>
            <person name="Ginger M.L."/>
            <person name="Horn M."/>
            <person name="Schaap P."/>
            <person name="Caler L."/>
            <person name="Loftus B."/>
        </authorList>
    </citation>
    <scope>NUCLEOTIDE SEQUENCE [LARGE SCALE GENOMIC DNA]</scope>
    <source>
        <strain evidence="5 6">Neff</strain>
    </source>
</reference>
<feature type="region of interest" description="Disordered" evidence="4">
    <location>
        <begin position="493"/>
        <end position="513"/>
    </location>
</feature>
<evidence type="ECO:0000256" key="3">
    <source>
        <dbReference type="ARBA" id="ARBA00023295"/>
    </source>
</evidence>
<dbReference type="AlphaFoldDB" id="L8GDY2"/>
<comment type="similarity">
    <text evidence="1">Belongs to the glycosyl hydrolase 8 (cellulase D) family.</text>
</comment>
<dbReference type="GO" id="GO:0004553">
    <property type="term" value="F:hydrolase activity, hydrolyzing O-glycosyl compounds"/>
    <property type="evidence" value="ECO:0007669"/>
    <property type="project" value="InterPro"/>
</dbReference>
<dbReference type="VEuPathDB" id="AmoebaDB:ACA1_189860"/>
<gene>
    <name evidence="5" type="ORF">ACA1_189860</name>
</gene>
<protein>
    <submittedName>
        <fullName evidence="5">Licheninase</fullName>
    </submittedName>
</protein>
<dbReference type="PRINTS" id="PR00735">
    <property type="entry name" value="GLHYDRLASE8"/>
</dbReference>
<accession>L8GDY2</accession>
<name>L8GDY2_ACACF</name>
<dbReference type="InterPro" id="IPR012341">
    <property type="entry name" value="6hp_glycosidase-like_sf"/>
</dbReference>
<sequence>MIGSLQKQVYDLQARLAVYEAPHHQPAAPLHPPHHQHGGVHLPHVPHPLHHHHHQHHGQPAPSLPSRHSPHGGSAAYPFPQHVQYAPGTTKPNHVSQDHLDRDVRAFYDHWKGKYLQEAGHCNSNGKPRYRVIMNNNGNASVSEGQGFGMIIVAMMAGHEAKAREIFDGLFLYCKDYPSSINARNMAWKVNADGSRGGDNSAFDGDADITYGLILAGKQWGSTGAVDYRAEALAKLEAMASSMIGPDSKLPLLGDWVQPNSTDKFSQWSTRPSDFMYGHFQAFAQFDQQRRQLWESVLSATQAVANQVQRDHASRTGLLPDFVQYDRGCGSYKPAQSGFLEGNNDGAYFCNAGRIPWRFGVHALLHGDAVAAQQAERILKWVASQGSIKAGYHLGATPPLRDGRPIGDYFSTFFASPFVVAAMVAPSAQSWLNKMYDAIKHKKENYYEDCVNMLCLLTLSGNFWDPTTIGTGSAPKAIATGHVSVAEPIQMSSAPASSSSSSSSTHSGGDGPVAVRGSAGTEFTFLSGSNKWWLGISIPGSQAVKIDSGNGRGWREMVAGWAPGIWTYQCEGAPCGSVLRFIINNGRQEEAVACPY</sequence>
<dbReference type="KEGG" id="acan:ACA1_189860"/>
<dbReference type="EMBL" id="KB008154">
    <property type="protein sequence ID" value="ELR11310.1"/>
    <property type="molecule type" value="Genomic_DNA"/>
</dbReference>
<dbReference type="Proteomes" id="UP000011083">
    <property type="component" value="Unassembled WGS sequence"/>
</dbReference>
<keyword evidence="3" id="KW-0326">Glycosidase</keyword>
<dbReference type="GO" id="GO:0005975">
    <property type="term" value="P:carbohydrate metabolic process"/>
    <property type="evidence" value="ECO:0007669"/>
    <property type="project" value="InterPro"/>
</dbReference>
<proteinExistence type="inferred from homology"/>
<keyword evidence="2" id="KW-0378">Hydrolase</keyword>